<gene>
    <name evidence="2" type="ORF">R28058_18011</name>
</gene>
<sequence>MNFPIVTIDYTTSYGDIMNDIMSLILENQRATILEMKIASLLTNNLSSNDIRSTLNYINYYFLKFTTAIYCTSNKLDYNFDNNLINLLSKSKFTSCINFKNGLLILITYNDINRSKVNKTIEFYIDLLKDNVPDYIIGVSDNYIPMTSCKNAINQALLSCKSYSLNNNSIIHYSSLGIYSLMINFKDFDEFRELYSSIIDPIKKYDSENNSDLLQTLISFVNNDGDFKKVSKELFQHENTVRYRILKIRSLLNLEKSHIEFFEKISIGIKLHKIYNN</sequence>
<dbReference type="Gene3D" id="1.10.10.2840">
    <property type="entry name" value="PucR C-terminal helix-turn-helix domain"/>
    <property type="match status" value="1"/>
</dbReference>
<evidence type="ECO:0000313" key="3">
    <source>
        <dbReference type="Proteomes" id="UP000049127"/>
    </source>
</evidence>
<dbReference type="AlphaFoldDB" id="A0A0C7R4A3"/>
<evidence type="ECO:0000313" key="2">
    <source>
        <dbReference type="EMBL" id="CEQ04068.1"/>
    </source>
</evidence>
<feature type="domain" description="PucR C-terminal helix-turn-helix" evidence="1">
    <location>
        <begin position="213"/>
        <end position="256"/>
    </location>
</feature>
<organism evidence="2 3">
    <name type="scientific">Paraclostridium sordellii</name>
    <name type="common">Clostridium sordellii</name>
    <dbReference type="NCBI Taxonomy" id="1505"/>
    <lineage>
        <taxon>Bacteria</taxon>
        <taxon>Bacillati</taxon>
        <taxon>Bacillota</taxon>
        <taxon>Clostridia</taxon>
        <taxon>Peptostreptococcales</taxon>
        <taxon>Peptostreptococcaceae</taxon>
        <taxon>Paraclostridium</taxon>
    </lineage>
</organism>
<dbReference type="InterPro" id="IPR042070">
    <property type="entry name" value="PucR_C-HTH_sf"/>
</dbReference>
<dbReference type="PANTHER" id="PTHR33744:SF1">
    <property type="entry name" value="DNA-BINDING TRANSCRIPTIONAL ACTIVATOR ADER"/>
    <property type="match status" value="1"/>
</dbReference>
<dbReference type="Proteomes" id="UP000049127">
    <property type="component" value="Unassembled WGS sequence"/>
</dbReference>
<reference evidence="2 3" key="1">
    <citation type="submission" date="2015-01" db="EMBL/GenBank/DDBJ databases">
        <authorList>
            <person name="Aslett A.Martin."/>
            <person name="De Silva Nishadi"/>
        </authorList>
    </citation>
    <scope>NUCLEOTIDE SEQUENCE [LARGE SCALE GENOMIC DNA]</scope>
    <source>
        <strain evidence="2 3">R28058</strain>
    </source>
</reference>
<dbReference type="InterPro" id="IPR025736">
    <property type="entry name" value="PucR_C-HTH_dom"/>
</dbReference>
<dbReference type="RefSeq" id="WP_057574068.1">
    <property type="nucleotide sequence ID" value="NZ_CDNI01000003.1"/>
</dbReference>
<dbReference type="Pfam" id="PF13556">
    <property type="entry name" value="HTH_30"/>
    <property type="match status" value="1"/>
</dbReference>
<dbReference type="EMBL" id="CEKZ01000003">
    <property type="protein sequence ID" value="CEQ04068.1"/>
    <property type="molecule type" value="Genomic_DNA"/>
</dbReference>
<dbReference type="OrthoDB" id="212459at2"/>
<dbReference type="InterPro" id="IPR051448">
    <property type="entry name" value="CdaR-like_regulators"/>
</dbReference>
<protein>
    <submittedName>
        <fullName evidence="2">Transcriptional regulator</fullName>
    </submittedName>
</protein>
<evidence type="ECO:0000259" key="1">
    <source>
        <dbReference type="Pfam" id="PF13556"/>
    </source>
</evidence>
<name>A0A0C7R4A3_PARSO</name>
<dbReference type="PANTHER" id="PTHR33744">
    <property type="entry name" value="CARBOHYDRATE DIACID REGULATOR"/>
    <property type="match status" value="1"/>
</dbReference>
<proteinExistence type="predicted"/>
<accession>A0A0C7R4A3</accession>